<accession>A0A7L9QCP3</accession>
<keyword evidence="2" id="KW-0812">Transmembrane</keyword>
<proteinExistence type="predicted"/>
<dbReference type="InterPro" id="IPR010090">
    <property type="entry name" value="Phage_tape_meas"/>
</dbReference>
<reference evidence="4" key="1">
    <citation type="submission" date="2020-09" db="EMBL/GenBank/DDBJ databases">
        <title>A new high-throughput screening method to detect antimicrobial volatiles from metagenomic clone libraries.</title>
        <authorList>
            <person name="Stocker F."/>
            <person name="Obermeier M."/>
            <person name="Resch K."/>
            <person name="Berg G."/>
            <person name="Mueller Bogota C.A."/>
        </authorList>
    </citation>
    <scope>NUCLEOTIDE SEQUENCE</scope>
</reference>
<dbReference type="AlphaFoldDB" id="A0A7L9QCP3"/>
<dbReference type="Pfam" id="PF10145">
    <property type="entry name" value="PhageMin_Tail"/>
    <property type="match status" value="1"/>
</dbReference>
<sequence>MSASATSLIFDLLGRDVSASATVQAFGAEVEKTSGGASAAFSKAATGITVAAAAAVAESVRMAANFQTQMTRLVTAAGESESNLQMVSDGVLAISNATGVSTNDLATAMYQVESAGDHGADGLTVLKAAAQGAQVEGANATTVANALTTALDDMHKPASDAANVMSQMVAAVGQGKMTMDDLAGSLHSVLPNATALGLSFPQVAGALAEMTSQGMSADQAAENLNHTIVSLASPTQGMTAAMAAYGLSSQQVAKSLGTAGLTGTMQQLSTAVMSKMGPAGVTLLNSFNQSQAAANDLQVMLKAMPASMDKLASSYLAGTTSFSTFRTAVRATGGVSEATGTQFLALAQKAQGFNSILASGNNASQTYTAAMKSILGDQTNLQVAMHLTGAATAGFNSKVQAIAGASADASGNVADWTTKQKTLNIQIDELTATVKDAGIELGTKLLPDMTSFVHLISTHIVVVGEAALGLVALGVAYKTVQLAIKLAQGAQLAFNGIMIVTKGIYAATQGTMLGFKAGMMGLQALTEVQTASLERSTVAMVAFKVAQMASAAATKVMSAATAVLDAVLDANPIILIVAALVALGVGLYEAYEHSTTFRNIVNAAFKDVKAVALDVFHALETAFNDTWHAMQDAWDNVGVPIFDVIKDVIGVFVDYFKIQFLMAVVVIGFVWDFLKLVWNDTGKPTFDAIASAAQFMWSIVKEIFSLWLDQWKILWAGLELAWNTVGVPIVNAIKDTFDVVWSALQTAWTAVKSGVFDAMQDTWTAVWGSLQTVWTSVGKPIFDGIEKATSAVGNGLQWAYNNVLKPTGTLIAAVWSGISSGWNSMVGELGNIGSAVEKPIVSAINGMIGIINEVIGGMNKISVTVPSWSPIDGGKTFGIHLSTIPSVKLAEGATIKATPGGTLATLGEGGKDETVVDAGLMNSIMAKVLADQQSDGPQYGQSPTIINVTVAPTFGTTPNDVARQMLQALQQLKGQGVKLNLG</sequence>
<organism evidence="4">
    <name type="scientific">uncultured organism</name>
    <dbReference type="NCBI Taxonomy" id="155900"/>
    <lineage>
        <taxon>unclassified sequences</taxon>
        <taxon>environmental samples</taxon>
    </lineage>
</organism>
<dbReference type="PANTHER" id="PTHR37813:SF1">
    <property type="entry name" value="FELS-2 PROPHAGE PROTEIN"/>
    <property type="match status" value="1"/>
</dbReference>
<keyword evidence="2" id="KW-1133">Transmembrane helix</keyword>
<dbReference type="PANTHER" id="PTHR37813">
    <property type="entry name" value="FELS-2 PROPHAGE PROTEIN"/>
    <property type="match status" value="1"/>
</dbReference>
<dbReference type="EMBL" id="MW000467">
    <property type="protein sequence ID" value="QOL00384.1"/>
    <property type="molecule type" value="Genomic_DNA"/>
</dbReference>
<keyword evidence="2" id="KW-0472">Membrane</keyword>
<protein>
    <recommendedName>
        <fullName evidence="3">Phage tail tape measure protein domain-containing protein</fullName>
    </recommendedName>
</protein>
<keyword evidence="1" id="KW-1188">Viral release from host cell</keyword>
<feature type="transmembrane region" description="Helical" evidence="2">
    <location>
        <begin position="660"/>
        <end position="678"/>
    </location>
</feature>
<evidence type="ECO:0000259" key="3">
    <source>
        <dbReference type="Pfam" id="PF10145"/>
    </source>
</evidence>
<dbReference type="Gene3D" id="1.20.120.20">
    <property type="entry name" value="Apolipoprotein"/>
    <property type="match status" value="1"/>
</dbReference>
<name>A0A7L9QCP3_9ZZZZ</name>
<feature type="domain" description="Phage tail tape measure protein" evidence="3">
    <location>
        <begin position="91"/>
        <end position="272"/>
    </location>
</feature>
<evidence type="ECO:0000256" key="1">
    <source>
        <dbReference type="ARBA" id="ARBA00022612"/>
    </source>
</evidence>
<feature type="transmembrane region" description="Helical" evidence="2">
    <location>
        <begin position="573"/>
        <end position="591"/>
    </location>
</feature>
<evidence type="ECO:0000313" key="4">
    <source>
        <dbReference type="EMBL" id="QOL00384.1"/>
    </source>
</evidence>
<evidence type="ECO:0000256" key="2">
    <source>
        <dbReference type="SAM" id="Phobius"/>
    </source>
</evidence>
<dbReference type="NCBIfam" id="TIGR01760">
    <property type="entry name" value="tape_meas_TP901"/>
    <property type="match status" value="1"/>
</dbReference>